<name>A0ABY7ZZP2_9ACTN</name>
<evidence type="ECO:0000313" key="2">
    <source>
        <dbReference type="EMBL" id="WDZ87219.1"/>
    </source>
</evidence>
<evidence type="ECO:0000256" key="1">
    <source>
        <dbReference type="SAM" id="MobiDB-lite"/>
    </source>
</evidence>
<feature type="region of interest" description="Disordered" evidence="1">
    <location>
        <begin position="1"/>
        <end position="23"/>
    </location>
</feature>
<feature type="compositionally biased region" description="Polar residues" evidence="1">
    <location>
        <begin position="1"/>
        <end position="12"/>
    </location>
</feature>
<sequence>MTGIDTPTQQQHAVPAPAADPTRPRWYVGRRRAIRGRHAAGAVRPVDVGHGLSPAARQLVAPTPEDQAVHAGVDQATGLLRIDDIQDARHKAACTHCRLAHHIDDSTTSPATEQARAAGWRTGTNGRGDQVSYCPRCAGADEDYWDDIAQGGVDITREVTP</sequence>
<keyword evidence="3" id="KW-1185">Reference proteome</keyword>
<accession>A0ABY7ZZP2</accession>
<gene>
    <name evidence="2" type="ORF">PVK37_12825</name>
</gene>
<proteinExistence type="predicted"/>
<protein>
    <submittedName>
        <fullName evidence="2">Uncharacterized protein</fullName>
    </submittedName>
</protein>
<dbReference type="EMBL" id="CP118615">
    <property type="protein sequence ID" value="WDZ87219.1"/>
    <property type="molecule type" value="Genomic_DNA"/>
</dbReference>
<dbReference type="RefSeq" id="WP_275034139.1">
    <property type="nucleotide sequence ID" value="NZ_CP118615.1"/>
</dbReference>
<reference evidence="2 3" key="1">
    <citation type="submission" date="2023-02" db="EMBL/GenBank/DDBJ databases">
        <authorList>
            <person name="Mo P."/>
        </authorList>
    </citation>
    <scope>NUCLEOTIDE SEQUENCE [LARGE SCALE GENOMIC DNA]</scope>
    <source>
        <strain evidence="2 3">HUAS 3</strain>
    </source>
</reference>
<dbReference type="Proteomes" id="UP001219605">
    <property type="component" value="Chromosome"/>
</dbReference>
<organism evidence="2 3">
    <name type="scientific">Micromonospora cathayae</name>
    <dbReference type="NCBI Taxonomy" id="3028804"/>
    <lineage>
        <taxon>Bacteria</taxon>
        <taxon>Bacillati</taxon>
        <taxon>Actinomycetota</taxon>
        <taxon>Actinomycetes</taxon>
        <taxon>Micromonosporales</taxon>
        <taxon>Micromonosporaceae</taxon>
        <taxon>Micromonospora</taxon>
    </lineage>
</organism>
<evidence type="ECO:0000313" key="3">
    <source>
        <dbReference type="Proteomes" id="UP001219605"/>
    </source>
</evidence>